<reference evidence="1 2" key="1">
    <citation type="journal article" date="2021" name="Sci. Rep.">
        <title>Chromosome anchoring in Senegalese sole (Solea senegalensis) reveals sex-associated markers and genome rearrangements in flatfish.</title>
        <authorList>
            <person name="Guerrero-Cozar I."/>
            <person name="Gomez-Garrido J."/>
            <person name="Berbel C."/>
            <person name="Martinez-Blanch J.F."/>
            <person name="Alioto T."/>
            <person name="Claros M.G."/>
            <person name="Gagnaire P.A."/>
            <person name="Manchado M."/>
        </authorList>
    </citation>
    <scope>NUCLEOTIDE SEQUENCE [LARGE SCALE GENOMIC DNA]</scope>
    <source>
        <strain evidence="1">Sse05_10M</strain>
    </source>
</reference>
<sequence>MPRGRPGPRAATSSFLGVDVDWPEGATIFSRDCQICAQNHALREPLELHQSFLVVPYAPACSVYACIRDCNQSWLTRDMWYASGVSHGPAQWMKYRGFFQIAKS</sequence>
<name>A0AAV6SI08_SOLSE</name>
<accession>A0AAV6SI08</accession>
<protein>
    <submittedName>
        <fullName evidence="1">Uncharacterized protein</fullName>
    </submittedName>
</protein>
<organism evidence="1 2">
    <name type="scientific">Solea senegalensis</name>
    <name type="common">Senegalese sole</name>
    <dbReference type="NCBI Taxonomy" id="28829"/>
    <lineage>
        <taxon>Eukaryota</taxon>
        <taxon>Metazoa</taxon>
        <taxon>Chordata</taxon>
        <taxon>Craniata</taxon>
        <taxon>Vertebrata</taxon>
        <taxon>Euteleostomi</taxon>
        <taxon>Actinopterygii</taxon>
        <taxon>Neopterygii</taxon>
        <taxon>Teleostei</taxon>
        <taxon>Neoteleostei</taxon>
        <taxon>Acanthomorphata</taxon>
        <taxon>Carangaria</taxon>
        <taxon>Pleuronectiformes</taxon>
        <taxon>Pleuronectoidei</taxon>
        <taxon>Soleidae</taxon>
        <taxon>Solea</taxon>
    </lineage>
</organism>
<dbReference type="AlphaFoldDB" id="A0AAV6SI08"/>
<dbReference type="EMBL" id="JAGKHQ010000004">
    <property type="protein sequence ID" value="KAG7517391.1"/>
    <property type="molecule type" value="Genomic_DNA"/>
</dbReference>
<dbReference type="Proteomes" id="UP000693946">
    <property type="component" value="Linkage Group LG12"/>
</dbReference>
<keyword evidence="2" id="KW-1185">Reference proteome</keyword>
<proteinExistence type="predicted"/>
<gene>
    <name evidence="1" type="ORF">JOB18_006598</name>
</gene>
<comment type="caution">
    <text evidence="1">The sequence shown here is derived from an EMBL/GenBank/DDBJ whole genome shotgun (WGS) entry which is preliminary data.</text>
</comment>
<evidence type="ECO:0000313" key="1">
    <source>
        <dbReference type="EMBL" id="KAG7517391.1"/>
    </source>
</evidence>
<evidence type="ECO:0000313" key="2">
    <source>
        <dbReference type="Proteomes" id="UP000693946"/>
    </source>
</evidence>